<accession>A0A8H3BLU8</accession>
<dbReference type="AlphaFoldDB" id="A0A8H3BLU8"/>
<feature type="region of interest" description="Disordered" evidence="11">
    <location>
        <begin position="385"/>
        <end position="441"/>
    </location>
</feature>
<keyword evidence="4 10" id="KW-0489">Methyltransferase</keyword>
<dbReference type="PROSITE" id="PS51686">
    <property type="entry name" value="SAM_MT_RSMB_NOP"/>
    <property type="match status" value="1"/>
</dbReference>
<dbReference type="Proteomes" id="UP000663850">
    <property type="component" value="Unassembled WGS sequence"/>
</dbReference>
<dbReference type="Pfam" id="PF25378">
    <property type="entry name" value="PUA_NSUN2"/>
    <property type="match status" value="1"/>
</dbReference>
<feature type="binding site" evidence="10">
    <location>
        <position position="195"/>
    </location>
    <ligand>
        <name>S-adenosyl-L-methionine</name>
        <dbReference type="ChEBI" id="CHEBI:59789"/>
    </ligand>
</feature>
<evidence type="ECO:0000256" key="2">
    <source>
        <dbReference type="ARBA" id="ARBA00007494"/>
    </source>
</evidence>
<keyword evidence="5 10" id="KW-0808">Transferase</keyword>
<dbReference type="InterPro" id="IPR023270">
    <property type="entry name" value="RCMT_NCL1"/>
</dbReference>
<dbReference type="InterPro" id="IPR018314">
    <property type="entry name" value="RsmB/NOL1/NOP2-like_CS"/>
</dbReference>
<sequence length="826" mass="91980">AVGIVPEAEWDEFWASLKVILPTTFRVAGSRTVRRTAQELNSIIKEQYVPSLKGVEFEGQVVKPPRQLPWYPGGLGWQLDVSKSALRKTPEFKRFHNFLVYETEVGNISRQEAVSMIPPLLLDIQPHHTVIDMCAAPGSKTAQLLEALHANDTAVEASIPSGLLIANDADNKRAHMLVHQSSRLPSPVLMVTNLDASIYPRIQTPSGKMLFDRILCDVPCSGDGTMRKNFGIWKSWTVMNGNGLHALQLRILIRAMNLLKPGGRLVYSTCSMNPVENEAVIAAALKKFPNFDLVDVSSSLPELERRSGLSTWRPAVNRKMDTSFSSYANFIESLPENKRSETKMQATHWPPADVEQLNLERCLRIYPHLQNTGAFFVAVLHRKSKPEAQPSSAPKRNADTLTESGGAESSSKKQKTGETMDEDPQVSAQADDDEPSEKPGKISTFKELPYVFLAEGSKHLEQAIADLQIKPSFPTANLFVRNPDGEALRQIYLCNDAVRQVLAHNDFARLRLINAGVRVFSRQESGAKAELHGRNRFRFLTEGVSSVLPHVSESRIVTADLDTLRVFMRLYYPADDDEPAEKPGKVSTFKELPYVFLAEGSKHLEQAITDLQIKPSFPSANLFVRNPDGEALRQIYLCNDAVRQVLERNDFARLRLINAGVRVFSRQESGAKAELHGRNRFRFLTEGVPSVLPHVDESRVVVADLDTLRVFMRLYYPVCGEFSSPMKERLASLETGSYLMRVNPDEQPGISLKHALVLPIWKSTASAALMLDKKAKSALSLRLWGEDVTPVATSKSTKTQGVNAQEDEAEAADEINDDEPSEPVPE</sequence>
<dbReference type="Pfam" id="PF25376">
    <property type="entry name" value="Pre-PUA_NSUN2"/>
    <property type="match status" value="2"/>
</dbReference>
<dbReference type="Gene3D" id="3.40.50.150">
    <property type="entry name" value="Vaccinia Virus protein VP39"/>
    <property type="match status" value="1"/>
</dbReference>
<feature type="compositionally biased region" description="Polar residues" evidence="11">
    <location>
        <begin position="791"/>
        <end position="803"/>
    </location>
</feature>
<keyword evidence="7" id="KW-0819">tRNA processing</keyword>
<dbReference type="InterPro" id="IPR001678">
    <property type="entry name" value="MeTrfase_RsmB-F_NOP2_dom"/>
</dbReference>
<proteinExistence type="inferred from homology"/>
<evidence type="ECO:0000256" key="10">
    <source>
        <dbReference type="PROSITE-ProRule" id="PRU01023"/>
    </source>
</evidence>
<comment type="caution">
    <text evidence="13">The sequence shown here is derived from an EMBL/GenBank/DDBJ whole genome shotgun (WGS) entry which is preliminary data.</text>
</comment>
<dbReference type="PANTHER" id="PTHR22808">
    <property type="entry name" value="NCL1 YEAST -RELATED NOL1/NOP2/FMU SUN DOMAIN-CONTAINING"/>
    <property type="match status" value="1"/>
</dbReference>
<keyword evidence="3" id="KW-0820">tRNA-binding</keyword>
<evidence type="ECO:0000256" key="6">
    <source>
        <dbReference type="ARBA" id="ARBA00022691"/>
    </source>
</evidence>
<evidence type="ECO:0000256" key="9">
    <source>
        <dbReference type="ARBA" id="ARBA00023242"/>
    </source>
</evidence>
<dbReference type="GO" id="GO:0030488">
    <property type="term" value="P:tRNA methylation"/>
    <property type="evidence" value="ECO:0007669"/>
    <property type="project" value="UniProtKB-ARBA"/>
</dbReference>
<dbReference type="Pfam" id="PF01189">
    <property type="entry name" value="Methyltr_RsmB-F"/>
    <property type="match status" value="1"/>
</dbReference>
<keyword evidence="8 10" id="KW-0694">RNA-binding</keyword>
<dbReference type="PROSITE" id="PS01153">
    <property type="entry name" value="NOL1_NOP2_SUN"/>
    <property type="match status" value="1"/>
</dbReference>
<evidence type="ECO:0000256" key="11">
    <source>
        <dbReference type="SAM" id="MobiDB-lite"/>
    </source>
</evidence>
<dbReference type="GO" id="GO:0016428">
    <property type="term" value="F:tRNA (cytidine-5-)-methyltransferase activity"/>
    <property type="evidence" value="ECO:0007669"/>
    <property type="project" value="InterPro"/>
</dbReference>
<dbReference type="EMBL" id="CAJMWZ010002724">
    <property type="protein sequence ID" value="CAE6460989.1"/>
    <property type="molecule type" value="Genomic_DNA"/>
</dbReference>
<dbReference type="InterPro" id="IPR057285">
    <property type="entry name" value="Pre-PUA_NSUN2"/>
</dbReference>
<evidence type="ECO:0000256" key="7">
    <source>
        <dbReference type="ARBA" id="ARBA00022694"/>
    </source>
</evidence>
<feature type="compositionally biased region" description="Acidic residues" evidence="11">
    <location>
        <begin position="419"/>
        <end position="435"/>
    </location>
</feature>
<evidence type="ECO:0000256" key="1">
    <source>
        <dbReference type="ARBA" id="ARBA00004123"/>
    </source>
</evidence>
<keyword evidence="9" id="KW-0539">Nucleus</keyword>
<evidence type="ECO:0000256" key="4">
    <source>
        <dbReference type="ARBA" id="ARBA00022603"/>
    </source>
</evidence>
<feature type="region of interest" description="Disordered" evidence="11">
    <location>
        <begin position="790"/>
        <end position="826"/>
    </location>
</feature>
<gene>
    <name evidence="13" type="ORF">RDB_LOCUS51495</name>
</gene>
<feature type="binding site" evidence="10">
    <location>
        <begin position="134"/>
        <end position="140"/>
    </location>
    <ligand>
        <name>S-adenosyl-L-methionine</name>
        <dbReference type="ChEBI" id="CHEBI:59789"/>
    </ligand>
</feature>
<feature type="active site" description="Nucleophile" evidence="10">
    <location>
        <position position="270"/>
    </location>
</feature>
<feature type="binding site" evidence="10">
    <location>
        <position position="168"/>
    </location>
    <ligand>
        <name>S-adenosyl-L-methionine</name>
        <dbReference type="ChEBI" id="CHEBI:59789"/>
    </ligand>
</feature>
<dbReference type="PRINTS" id="PR02008">
    <property type="entry name" value="RCMTFAMILY"/>
</dbReference>
<keyword evidence="6 10" id="KW-0949">S-adenosyl-L-methionine</keyword>
<dbReference type="PRINTS" id="PR02011">
    <property type="entry name" value="RCMTNCL1"/>
</dbReference>
<dbReference type="GO" id="GO:0005737">
    <property type="term" value="C:cytoplasm"/>
    <property type="evidence" value="ECO:0007669"/>
    <property type="project" value="TreeGrafter"/>
</dbReference>
<feature type="compositionally biased region" description="Acidic residues" evidence="11">
    <location>
        <begin position="805"/>
        <end position="826"/>
    </location>
</feature>
<dbReference type="GO" id="GO:0005634">
    <property type="term" value="C:nucleus"/>
    <property type="evidence" value="ECO:0007669"/>
    <property type="project" value="UniProtKB-SubCell"/>
</dbReference>
<comment type="subcellular location">
    <subcellularLocation>
        <location evidence="1">Nucleus</location>
    </subcellularLocation>
</comment>
<dbReference type="SUPFAM" id="SSF53335">
    <property type="entry name" value="S-adenosyl-L-methionine-dependent methyltransferases"/>
    <property type="match status" value="1"/>
</dbReference>
<evidence type="ECO:0000256" key="8">
    <source>
        <dbReference type="ARBA" id="ARBA00022884"/>
    </source>
</evidence>
<dbReference type="InterPro" id="IPR057286">
    <property type="entry name" value="PUA_NSUN2"/>
</dbReference>
<feature type="non-terminal residue" evidence="13">
    <location>
        <position position="1"/>
    </location>
</feature>
<evidence type="ECO:0000313" key="14">
    <source>
        <dbReference type="Proteomes" id="UP000663850"/>
    </source>
</evidence>
<dbReference type="InterPro" id="IPR023267">
    <property type="entry name" value="RCMT"/>
</dbReference>
<reference evidence="13" key="1">
    <citation type="submission" date="2021-01" db="EMBL/GenBank/DDBJ databases">
        <authorList>
            <person name="Kaushik A."/>
        </authorList>
    </citation>
    <scope>NUCLEOTIDE SEQUENCE</scope>
    <source>
        <strain evidence="13">Type strain: AG8-Rh-89/</strain>
    </source>
</reference>
<evidence type="ECO:0000256" key="5">
    <source>
        <dbReference type="ARBA" id="ARBA00022679"/>
    </source>
</evidence>
<name>A0A8H3BLU8_9AGAM</name>
<organism evidence="13 14">
    <name type="scientific">Rhizoctonia solani</name>
    <dbReference type="NCBI Taxonomy" id="456999"/>
    <lineage>
        <taxon>Eukaryota</taxon>
        <taxon>Fungi</taxon>
        <taxon>Dikarya</taxon>
        <taxon>Basidiomycota</taxon>
        <taxon>Agaricomycotina</taxon>
        <taxon>Agaricomycetes</taxon>
        <taxon>Cantharellales</taxon>
        <taxon>Ceratobasidiaceae</taxon>
        <taxon>Rhizoctonia</taxon>
    </lineage>
</organism>
<comment type="similarity">
    <text evidence="2 10">Belongs to the class I-like SAM-binding methyltransferase superfamily. RsmB/NOP family.</text>
</comment>
<dbReference type="InterPro" id="IPR029063">
    <property type="entry name" value="SAM-dependent_MTases_sf"/>
</dbReference>
<dbReference type="PANTHER" id="PTHR22808:SF1">
    <property type="entry name" value="RNA CYTOSINE-C(5)-METHYLTRANSFERASE NSUN2-RELATED"/>
    <property type="match status" value="1"/>
</dbReference>
<evidence type="ECO:0000259" key="12">
    <source>
        <dbReference type="PROSITE" id="PS51686"/>
    </source>
</evidence>
<dbReference type="GO" id="GO:0000049">
    <property type="term" value="F:tRNA binding"/>
    <property type="evidence" value="ECO:0007669"/>
    <property type="project" value="UniProtKB-KW"/>
</dbReference>
<protein>
    <recommendedName>
        <fullName evidence="12">SAM-dependent MTase RsmB/NOP-type domain-containing protein</fullName>
    </recommendedName>
</protein>
<feature type="domain" description="SAM-dependent MTase RsmB/NOP-type" evidence="12">
    <location>
        <begin position="13"/>
        <end position="383"/>
    </location>
</feature>
<evidence type="ECO:0000313" key="13">
    <source>
        <dbReference type="EMBL" id="CAE6460989.1"/>
    </source>
</evidence>
<feature type="compositionally biased region" description="Polar residues" evidence="11">
    <location>
        <begin position="389"/>
        <end position="409"/>
    </location>
</feature>
<dbReference type="InterPro" id="IPR049560">
    <property type="entry name" value="MeTrfase_RsmB-F_NOP2_cat"/>
</dbReference>
<evidence type="ECO:0000256" key="3">
    <source>
        <dbReference type="ARBA" id="ARBA00022555"/>
    </source>
</evidence>
<feature type="binding site" evidence="10">
    <location>
        <position position="217"/>
    </location>
    <ligand>
        <name>S-adenosyl-L-methionine</name>
        <dbReference type="ChEBI" id="CHEBI:59789"/>
    </ligand>
</feature>